<name>A0AAE8EMK6_9GAMM</name>
<evidence type="ECO:0000313" key="1">
    <source>
        <dbReference type="EMBL" id="RLM15756.1"/>
    </source>
</evidence>
<dbReference type="EMBL" id="MJLX01000123">
    <property type="protein sequence ID" value="RLM15756.1"/>
    <property type="molecule type" value="Genomic_DNA"/>
</dbReference>
<reference evidence="1 2" key="1">
    <citation type="submission" date="2016-09" db="EMBL/GenBank/DDBJ databases">
        <authorList>
            <person name="Doonan J."/>
            <person name="Pachebat J.A."/>
            <person name="Golyshin P.N."/>
            <person name="Denman S."/>
            <person name="Mcdonald J.E."/>
        </authorList>
    </citation>
    <scope>NUCLEOTIDE SEQUENCE [LARGE SCALE GENOMIC DNA]</scope>
    <source>
        <strain evidence="1 2">FRB141</strain>
    </source>
</reference>
<comment type="caution">
    <text evidence="1">The sequence shown here is derived from an EMBL/GenBank/DDBJ whole genome shotgun (WGS) entry which is preliminary data.</text>
</comment>
<accession>A0AAE8EMK6</accession>
<dbReference type="RefSeq" id="WP_095835695.1">
    <property type="nucleotide sequence ID" value="NZ_CP014137.1"/>
</dbReference>
<sequence>MQGRLIFCSDSILRFRSDYDETTALPLLSIQNAIGKEPADPYFLLRFFRHEVIIEKGTTLAHIFFAIEPWKDLLTAYLDRNVGAYIDEIRKPSKPTTWNLDWIGIDRRTGIYRSYEHQEKMEGEELTAYFNRERIPTKEFNIESSCDASGFAKGDNERWSISGDIHEIKNIPVVLYRKQALSTHLDKKKRLFNKNIPGVHDDGNEIFIIGETSLCFYEVMEALFISGLFYDTPQYARESIDEIKGLSESLHDNLNKDGINNVINENVLNISEEEPVKAETDDEEDKAMKVEIADGAFDSVIDHMKYESEQWKLLKEQCKGDNNLPVRIGSIEPAEPPELRLFGKIIEGDSNSCDGE</sequence>
<evidence type="ECO:0000313" key="2">
    <source>
        <dbReference type="Proteomes" id="UP000285972"/>
    </source>
</evidence>
<dbReference type="AlphaFoldDB" id="A0AAE8EMK6"/>
<dbReference type="GeneID" id="70905379"/>
<protein>
    <submittedName>
        <fullName evidence="1">Uncharacterized protein</fullName>
    </submittedName>
</protein>
<gene>
    <name evidence="1" type="ORF">BIY26_22830</name>
</gene>
<dbReference type="KEGG" id="bgj:AWC36_01150"/>
<organism evidence="1 2">
    <name type="scientific">Brenneria goodwinii</name>
    <dbReference type="NCBI Taxonomy" id="1109412"/>
    <lineage>
        <taxon>Bacteria</taxon>
        <taxon>Pseudomonadati</taxon>
        <taxon>Pseudomonadota</taxon>
        <taxon>Gammaproteobacteria</taxon>
        <taxon>Enterobacterales</taxon>
        <taxon>Pectobacteriaceae</taxon>
        <taxon>Brenneria</taxon>
    </lineage>
</organism>
<proteinExistence type="predicted"/>
<dbReference type="Proteomes" id="UP000285972">
    <property type="component" value="Unassembled WGS sequence"/>
</dbReference>